<feature type="domain" description="DAHP synthetase I/KDSA" evidence="2">
    <location>
        <begin position="82"/>
        <end position="325"/>
    </location>
</feature>
<accession>A0A3N5B0N3</accession>
<feature type="domain" description="DAHP synthase ferredoxin-like" evidence="3">
    <location>
        <begin position="1"/>
        <end position="67"/>
    </location>
</feature>
<dbReference type="GO" id="GO:0016740">
    <property type="term" value="F:transferase activity"/>
    <property type="evidence" value="ECO:0007669"/>
    <property type="project" value="UniProtKB-KW"/>
</dbReference>
<sequence>MIIVMANNATEQEIEGVIRRIEDEGFKAHLSRGVEKTIIGVIGDERRLKEVALEVLPGVEEVIPILQPYKMASRSFRADRTVIDLGDGIVIGGERIHVMAGPCAVESREQLLTAAEKVKAAGATILRGGAFKPRTSPYSFQGLGEEGLKILAEAREKFGLKIVTEVMDIRTLPLVAAYADIIQIGTRNMQNFDLLKEVGKVNRPVLLKRGLSATIEEWLMAAEYILANGNFNVILCERGIRSFETYTRNTLDLSAVPVVKHLSHLPVVVDPSHGLGRWKFVAPMCRAAIAAGADGLLVEVHPNPAAALCDGAQSLTPENFGAMMDDLRRIAAALGRTL</sequence>
<dbReference type="Gene3D" id="3.20.20.70">
    <property type="entry name" value="Aldolase class I"/>
    <property type="match status" value="1"/>
</dbReference>
<dbReference type="Pfam" id="PF18152">
    <property type="entry name" value="DAHP_snth_FXD"/>
    <property type="match status" value="1"/>
</dbReference>
<dbReference type="PANTHER" id="PTHR43018:SF2">
    <property type="entry name" value="PHOSPHO-2-DEHYDRO-3-DEOXYHEPTONATE ALDOLASE"/>
    <property type="match status" value="1"/>
</dbReference>
<comment type="caution">
    <text evidence="4">The sequence shown here is derived from an EMBL/GenBank/DDBJ whole genome shotgun (WGS) entry which is preliminary data.</text>
</comment>
<evidence type="ECO:0000259" key="2">
    <source>
        <dbReference type="Pfam" id="PF00793"/>
    </source>
</evidence>
<dbReference type="SUPFAM" id="SSF51569">
    <property type="entry name" value="Aldolase"/>
    <property type="match status" value="1"/>
</dbReference>
<gene>
    <name evidence="4" type="ORF">EDD75_2137</name>
</gene>
<dbReference type="InterPro" id="IPR052899">
    <property type="entry name" value="Class-I_DAHP_synthase"/>
</dbReference>
<keyword evidence="1" id="KW-0808">Transferase</keyword>
<organism evidence="4 5">
    <name type="scientific">Thermodesulfitimonas autotrophica</name>
    <dbReference type="NCBI Taxonomy" id="1894989"/>
    <lineage>
        <taxon>Bacteria</taxon>
        <taxon>Bacillati</taxon>
        <taxon>Bacillota</taxon>
        <taxon>Clostridia</taxon>
        <taxon>Thermoanaerobacterales</taxon>
        <taxon>Thermoanaerobacteraceae</taxon>
        <taxon>Thermodesulfitimonas</taxon>
    </lineage>
</organism>
<dbReference type="NCBIfam" id="NF006421">
    <property type="entry name" value="PRK08673.1"/>
    <property type="match status" value="1"/>
</dbReference>
<evidence type="ECO:0000256" key="1">
    <source>
        <dbReference type="ARBA" id="ARBA00022679"/>
    </source>
</evidence>
<dbReference type="GO" id="GO:0016832">
    <property type="term" value="F:aldehyde-lyase activity"/>
    <property type="evidence" value="ECO:0007669"/>
    <property type="project" value="InterPro"/>
</dbReference>
<dbReference type="Proteomes" id="UP000282654">
    <property type="component" value="Unassembled WGS sequence"/>
</dbReference>
<dbReference type="Pfam" id="PF00793">
    <property type="entry name" value="DAHP_synth_1"/>
    <property type="match status" value="1"/>
</dbReference>
<dbReference type="Gene3D" id="3.30.70.1140">
    <property type="entry name" value="Phospho-2-dehydro-3-deoxyheptonate aldolase, domain 1"/>
    <property type="match status" value="1"/>
</dbReference>
<reference evidence="4 5" key="1">
    <citation type="submission" date="2018-11" db="EMBL/GenBank/DDBJ databases">
        <title>Genomic Encyclopedia of Type Strains, Phase IV (KMG-IV): sequencing the most valuable type-strain genomes for metagenomic binning, comparative biology and taxonomic classification.</title>
        <authorList>
            <person name="Goeker M."/>
        </authorList>
    </citation>
    <scope>NUCLEOTIDE SEQUENCE [LARGE SCALE GENOMIC DNA]</scope>
    <source>
        <strain evidence="4 5">DSM 102936</strain>
    </source>
</reference>
<name>A0A3N5B0N3_9THEO</name>
<dbReference type="InterPro" id="IPR041071">
    <property type="entry name" value="DAHP_snth_FXD"/>
</dbReference>
<dbReference type="AlphaFoldDB" id="A0A3N5B0N3"/>
<proteinExistence type="predicted"/>
<evidence type="ECO:0000313" key="5">
    <source>
        <dbReference type="Proteomes" id="UP000282654"/>
    </source>
</evidence>
<dbReference type="RefSeq" id="WP_123931824.1">
    <property type="nucleotide sequence ID" value="NZ_RKRE01000003.1"/>
</dbReference>
<dbReference type="PANTHER" id="PTHR43018">
    <property type="entry name" value="PHOSPHO-2-DEHYDRO-3-DEOXYHEPTONATE ALDOLASE"/>
    <property type="match status" value="1"/>
</dbReference>
<evidence type="ECO:0000313" key="4">
    <source>
        <dbReference type="EMBL" id="RPF43018.1"/>
    </source>
</evidence>
<dbReference type="EMBL" id="RKRE01000003">
    <property type="protein sequence ID" value="RPF43018.1"/>
    <property type="molecule type" value="Genomic_DNA"/>
</dbReference>
<dbReference type="NCBIfam" id="TIGR01361">
    <property type="entry name" value="DAHP_synth_Bsub"/>
    <property type="match status" value="1"/>
</dbReference>
<evidence type="ECO:0000259" key="3">
    <source>
        <dbReference type="Pfam" id="PF18152"/>
    </source>
</evidence>
<dbReference type="NCBIfam" id="NF009239">
    <property type="entry name" value="PRK12595.1"/>
    <property type="match status" value="1"/>
</dbReference>
<protein>
    <submittedName>
        <fullName evidence="4">3-deoxy-D-arabinoheptulosonate-7-phosphate synthase</fullName>
    </submittedName>
</protein>
<dbReference type="GO" id="GO:0009073">
    <property type="term" value="P:aromatic amino acid family biosynthetic process"/>
    <property type="evidence" value="ECO:0007669"/>
    <property type="project" value="InterPro"/>
</dbReference>
<keyword evidence="5" id="KW-1185">Reference proteome</keyword>
<dbReference type="InterPro" id="IPR006218">
    <property type="entry name" value="DAHP1/KDSA"/>
</dbReference>
<dbReference type="InterPro" id="IPR013785">
    <property type="entry name" value="Aldolase_TIM"/>
</dbReference>
<dbReference type="OrthoDB" id="9780456at2"/>
<dbReference type="InterPro" id="IPR006268">
    <property type="entry name" value="DAHP_syn_2"/>
</dbReference>